<dbReference type="AlphaFoldDB" id="A0A2N9I4U0"/>
<feature type="compositionally biased region" description="Basic residues" evidence="1">
    <location>
        <begin position="267"/>
        <end position="276"/>
    </location>
</feature>
<feature type="region of interest" description="Disordered" evidence="1">
    <location>
        <begin position="170"/>
        <end position="190"/>
    </location>
</feature>
<protein>
    <recommendedName>
        <fullName evidence="3">Aminotransferase-like plant mobile domain-containing protein</fullName>
    </recommendedName>
</protein>
<gene>
    <name evidence="2" type="ORF">FSB_LOCUS46713</name>
</gene>
<feature type="region of interest" description="Disordered" evidence="1">
    <location>
        <begin position="419"/>
        <end position="447"/>
    </location>
</feature>
<evidence type="ECO:0000256" key="1">
    <source>
        <dbReference type="SAM" id="MobiDB-lite"/>
    </source>
</evidence>
<evidence type="ECO:0000313" key="2">
    <source>
        <dbReference type="EMBL" id="SPD18831.1"/>
    </source>
</evidence>
<evidence type="ECO:0008006" key="3">
    <source>
        <dbReference type="Google" id="ProtNLM"/>
    </source>
</evidence>
<name>A0A2N9I4U0_FAGSY</name>
<organism evidence="2">
    <name type="scientific">Fagus sylvatica</name>
    <name type="common">Beechnut</name>
    <dbReference type="NCBI Taxonomy" id="28930"/>
    <lineage>
        <taxon>Eukaryota</taxon>
        <taxon>Viridiplantae</taxon>
        <taxon>Streptophyta</taxon>
        <taxon>Embryophyta</taxon>
        <taxon>Tracheophyta</taxon>
        <taxon>Spermatophyta</taxon>
        <taxon>Magnoliopsida</taxon>
        <taxon>eudicotyledons</taxon>
        <taxon>Gunneridae</taxon>
        <taxon>Pentapetalae</taxon>
        <taxon>rosids</taxon>
        <taxon>fabids</taxon>
        <taxon>Fagales</taxon>
        <taxon>Fagaceae</taxon>
        <taxon>Fagus</taxon>
    </lineage>
</organism>
<reference evidence="2" key="1">
    <citation type="submission" date="2018-02" db="EMBL/GenBank/DDBJ databases">
        <authorList>
            <person name="Cohen D.B."/>
            <person name="Kent A.D."/>
        </authorList>
    </citation>
    <scope>NUCLEOTIDE SEQUENCE</scope>
</reference>
<proteinExistence type="predicted"/>
<sequence>MLEVMLVSWNADERAFQVDDRLIPFTLFDVALILGLPVTGEPIDCNQSHVGGSMVETLLVTHLKTASPWERTKLVTLLTKPSIKVLDRIWACEHLGIGQKKAEINQPFPRFLAWTHQRMFSKKAMEAFSNSANVLCVLVAMSWEQQESVVQEAMEILQETHGSSHTAILRNDGARPSNTSQTPSNQWQLPLQAKRTEREALACHVKHLEDELNRVKGLVATVIESSPIVQQNQPPLSQNLEQNQPFVQTQLPIQTPIVDLPSSPSKAVKRDKPTKKKAKAAMVDLASSPSKWDNEGKAAAAMVDLVSSPSKGATSVRYTRAKTRTQKNVMIVPLESEPIKNEWVDAHFLYQPTTHDETVLADLRKKWSFVTSGVDSIEVAISTETYEITGRDVSSLLGDQAQEESSRWISTATTILASAQSTSTQRSKRPKKGKQPIEDDQPGPESVFRSSWVRAMPGECNRRKALEQLCIKKLGHRYVETWLLEYKNDIPNQVHYA</sequence>
<accession>A0A2N9I4U0</accession>
<dbReference type="EMBL" id="OIVN01004702">
    <property type="protein sequence ID" value="SPD18831.1"/>
    <property type="molecule type" value="Genomic_DNA"/>
</dbReference>
<feature type="compositionally biased region" description="Polar residues" evidence="1">
    <location>
        <begin position="176"/>
        <end position="189"/>
    </location>
</feature>
<feature type="region of interest" description="Disordered" evidence="1">
    <location>
        <begin position="256"/>
        <end position="276"/>
    </location>
</feature>